<dbReference type="InterPro" id="IPR003965">
    <property type="entry name" value="Fatty_acid_synthase"/>
</dbReference>
<dbReference type="PRINTS" id="PR01483">
    <property type="entry name" value="FASYNTHASE"/>
</dbReference>
<dbReference type="Proteomes" id="UP000006503">
    <property type="component" value="Chromosome"/>
</dbReference>
<dbReference type="PANTHER" id="PTHR43841:SF1">
    <property type="entry name" value="3-HYDROXYACYL-THIOESTER DEHYDRATASE X"/>
    <property type="match status" value="1"/>
</dbReference>
<dbReference type="PANTHER" id="PTHR43841">
    <property type="entry name" value="3-HYDROXYACYL-THIOESTER DEHYDRATASE HTDX-RELATED"/>
    <property type="match status" value="1"/>
</dbReference>
<gene>
    <name evidence="2" type="ordered locus">T1E_3751</name>
</gene>
<dbReference type="Gene3D" id="3.10.129.10">
    <property type="entry name" value="Hotdog Thioesterase"/>
    <property type="match status" value="1"/>
</dbReference>
<reference evidence="3" key="1">
    <citation type="journal article" date="2013" name="Microb. Biotechnol.">
        <title>Metabolic potential of the organic-solvent tolerant Pseudomonas putida DOT-T1E deduced from its annotated genome.</title>
        <authorList>
            <person name="Udaondo Z."/>
            <person name="Molina L."/>
            <person name="Daniels C."/>
            <person name="Gomez M.J."/>
            <person name="Molina-Henares M.A."/>
            <person name="Matilla M.A."/>
            <person name="Roca A."/>
            <person name="Fernandez M."/>
            <person name="Duque E."/>
            <person name="Segura A."/>
            <person name="Ramos J.L."/>
        </authorList>
    </citation>
    <scope>NUCLEOTIDE SEQUENCE [LARGE SCALE GENOMIC DNA]</scope>
    <source>
        <strain evidence="3">DOT-T1E</strain>
    </source>
</reference>
<dbReference type="PATRIC" id="fig|1196325.3.peg.3713"/>
<evidence type="ECO:0000313" key="2">
    <source>
        <dbReference type="EMBL" id="AFO49583.1"/>
    </source>
</evidence>
<name>I7BDC0_PSEPT</name>
<evidence type="ECO:0000259" key="1">
    <source>
        <dbReference type="Pfam" id="PF01575"/>
    </source>
</evidence>
<dbReference type="EMBL" id="CP003734">
    <property type="protein sequence ID" value="AFO49583.1"/>
    <property type="molecule type" value="Genomic_DNA"/>
</dbReference>
<dbReference type="Pfam" id="PF01575">
    <property type="entry name" value="MaoC_dehydratas"/>
    <property type="match status" value="1"/>
</dbReference>
<evidence type="ECO:0000313" key="3">
    <source>
        <dbReference type="Proteomes" id="UP000006503"/>
    </source>
</evidence>
<dbReference type="GO" id="GO:0005835">
    <property type="term" value="C:fatty acid synthase complex"/>
    <property type="evidence" value="ECO:0007669"/>
    <property type="project" value="InterPro"/>
</dbReference>
<dbReference type="GO" id="GO:0004312">
    <property type="term" value="F:fatty acid synthase activity"/>
    <property type="evidence" value="ECO:0007669"/>
    <property type="project" value="InterPro"/>
</dbReference>
<dbReference type="InterPro" id="IPR029069">
    <property type="entry name" value="HotDog_dom_sf"/>
</dbReference>
<dbReference type="AlphaFoldDB" id="I7BDC0"/>
<proteinExistence type="predicted"/>
<organism evidence="2 3">
    <name type="scientific">Pseudomonas putida (strain DOT-T1E)</name>
    <dbReference type="NCBI Taxonomy" id="1196325"/>
    <lineage>
        <taxon>Bacteria</taxon>
        <taxon>Pseudomonadati</taxon>
        <taxon>Pseudomonadota</taxon>
        <taxon>Gammaproteobacteria</taxon>
        <taxon>Pseudomonadales</taxon>
        <taxon>Pseudomonadaceae</taxon>
        <taxon>Pseudomonas</taxon>
    </lineage>
</organism>
<dbReference type="GO" id="GO:0006633">
    <property type="term" value="P:fatty acid biosynthetic process"/>
    <property type="evidence" value="ECO:0007669"/>
    <property type="project" value="InterPro"/>
</dbReference>
<dbReference type="KEGG" id="ppx:T1E_3751"/>
<feature type="domain" description="MaoC-like" evidence="1">
    <location>
        <begin position="187"/>
        <end position="262"/>
    </location>
</feature>
<protein>
    <submittedName>
        <fullName evidence="2">Dehydratase</fullName>
    </submittedName>
</protein>
<accession>I7BDC0</accession>
<dbReference type="InterPro" id="IPR002539">
    <property type="entry name" value="MaoC-like_dom"/>
</dbReference>
<sequence>MNMSRQWHDLHNPAARASLYLRAASKRSISGDRLPDDGLRCFMRVQPGNLGAYRRLCHFPDDGRLPGTYPHVMAFALQLQLMTADDFPFPLLGLVHLHNRIEVLRPLGGVEGLRFAVYAHNLQRHAKGGTFDLVTEAEDGIGLLWRETSRMLVRGLTLEGEASEPADTAPDSLPEATRWYADSDIGRRYARVCGDYNPIHLSAVSARLFGFPTAIAHGMWTKAMALAALRGHLPHSGFAFEVDFRKPVRLPSEVVLSASEAGPSGQLRLDGHGDVLHMVGRWECL</sequence>
<dbReference type="HOGENOM" id="CLU_056696_0_0_6"/>
<dbReference type="SUPFAM" id="SSF54637">
    <property type="entry name" value="Thioesterase/thiol ester dehydrase-isomerase"/>
    <property type="match status" value="1"/>
</dbReference>